<keyword evidence="8" id="KW-1185">Reference proteome</keyword>
<accession>A0A926HTX4</accession>
<dbReference type="SUPFAM" id="SSF88946">
    <property type="entry name" value="Sigma2 domain of RNA polymerase sigma factors"/>
    <property type="match status" value="1"/>
</dbReference>
<dbReference type="Pfam" id="PF08281">
    <property type="entry name" value="Sigma70_r4_2"/>
    <property type="match status" value="1"/>
</dbReference>
<keyword evidence="2" id="KW-0805">Transcription regulation</keyword>
<evidence type="ECO:0000259" key="5">
    <source>
        <dbReference type="Pfam" id="PF04542"/>
    </source>
</evidence>
<dbReference type="InterPro" id="IPR007627">
    <property type="entry name" value="RNA_pol_sigma70_r2"/>
</dbReference>
<comment type="caution">
    <text evidence="7">The sequence shown here is derived from an EMBL/GenBank/DDBJ whole genome shotgun (WGS) entry which is preliminary data.</text>
</comment>
<evidence type="ECO:0000313" key="8">
    <source>
        <dbReference type="Proteomes" id="UP000651482"/>
    </source>
</evidence>
<dbReference type="Gene3D" id="1.10.10.10">
    <property type="entry name" value="Winged helix-like DNA-binding domain superfamily/Winged helix DNA-binding domain"/>
    <property type="match status" value="1"/>
</dbReference>
<dbReference type="Proteomes" id="UP000651482">
    <property type="component" value="Unassembled WGS sequence"/>
</dbReference>
<dbReference type="Gene3D" id="1.10.1740.10">
    <property type="match status" value="1"/>
</dbReference>
<dbReference type="PANTHER" id="PTHR43133">
    <property type="entry name" value="RNA POLYMERASE ECF-TYPE SIGMA FACTO"/>
    <property type="match status" value="1"/>
</dbReference>
<dbReference type="PANTHER" id="PTHR43133:SF51">
    <property type="entry name" value="RNA POLYMERASE SIGMA FACTOR"/>
    <property type="match status" value="1"/>
</dbReference>
<sequence>MNESIDRIPLDTPGSNSVEAVFDRYGDMIYRLAFVRTKNRYDADDILQDVLVRYLRFAPNFASEEHCKAWLIRTTVNRTNSLFSSAWFRRSVPLDDSLQTEMQEKSEVYDAVLKLAPKYRTVVHLFYYEEYTTAEIASILSQKESTVRSQLHRARAQLRTELKGVYDDV</sequence>
<keyword evidence="3" id="KW-0731">Sigma factor</keyword>
<dbReference type="InterPro" id="IPR014284">
    <property type="entry name" value="RNA_pol_sigma-70_dom"/>
</dbReference>
<dbReference type="InterPro" id="IPR036388">
    <property type="entry name" value="WH-like_DNA-bd_sf"/>
</dbReference>
<dbReference type="CDD" id="cd06171">
    <property type="entry name" value="Sigma70_r4"/>
    <property type="match status" value="1"/>
</dbReference>
<dbReference type="RefSeq" id="WP_249320577.1">
    <property type="nucleotide sequence ID" value="NZ_JACRSN010000028.1"/>
</dbReference>
<keyword evidence="4" id="KW-0804">Transcription</keyword>
<organism evidence="7 8">
    <name type="scientific">Yeguia hominis</name>
    <dbReference type="NCBI Taxonomy" id="2763662"/>
    <lineage>
        <taxon>Bacteria</taxon>
        <taxon>Bacillati</taxon>
        <taxon>Bacillota</taxon>
        <taxon>Clostridia</taxon>
        <taxon>Eubacteriales</taxon>
        <taxon>Yeguiaceae</taxon>
        <taxon>Yeguia</taxon>
    </lineage>
</organism>
<evidence type="ECO:0000256" key="1">
    <source>
        <dbReference type="ARBA" id="ARBA00010641"/>
    </source>
</evidence>
<evidence type="ECO:0000313" key="7">
    <source>
        <dbReference type="EMBL" id="MBC8534936.1"/>
    </source>
</evidence>
<reference evidence="7" key="1">
    <citation type="submission" date="2020-08" db="EMBL/GenBank/DDBJ databases">
        <title>Genome public.</title>
        <authorList>
            <person name="Liu C."/>
            <person name="Sun Q."/>
        </authorList>
    </citation>
    <scope>NUCLEOTIDE SEQUENCE</scope>
    <source>
        <strain evidence="7">NSJ-40</strain>
    </source>
</reference>
<dbReference type="EMBL" id="JACRSN010000028">
    <property type="protein sequence ID" value="MBC8534936.1"/>
    <property type="molecule type" value="Genomic_DNA"/>
</dbReference>
<dbReference type="InterPro" id="IPR039425">
    <property type="entry name" value="RNA_pol_sigma-70-like"/>
</dbReference>
<dbReference type="InterPro" id="IPR013325">
    <property type="entry name" value="RNA_pol_sigma_r2"/>
</dbReference>
<dbReference type="SUPFAM" id="SSF88659">
    <property type="entry name" value="Sigma3 and sigma4 domains of RNA polymerase sigma factors"/>
    <property type="match status" value="1"/>
</dbReference>
<gene>
    <name evidence="7" type="ORF">IAG03_13320</name>
</gene>
<dbReference type="GO" id="GO:0016987">
    <property type="term" value="F:sigma factor activity"/>
    <property type="evidence" value="ECO:0007669"/>
    <property type="project" value="UniProtKB-KW"/>
</dbReference>
<dbReference type="AlphaFoldDB" id="A0A926HTX4"/>
<evidence type="ECO:0000259" key="6">
    <source>
        <dbReference type="Pfam" id="PF08281"/>
    </source>
</evidence>
<evidence type="ECO:0000256" key="2">
    <source>
        <dbReference type="ARBA" id="ARBA00023015"/>
    </source>
</evidence>
<evidence type="ECO:0000256" key="3">
    <source>
        <dbReference type="ARBA" id="ARBA00023082"/>
    </source>
</evidence>
<dbReference type="NCBIfam" id="TIGR02937">
    <property type="entry name" value="sigma70-ECF"/>
    <property type="match status" value="1"/>
</dbReference>
<dbReference type="Pfam" id="PF04542">
    <property type="entry name" value="Sigma70_r2"/>
    <property type="match status" value="1"/>
</dbReference>
<proteinExistence type="inferred from homology"/>
<protein>
    <submittedName>
        <fullName evidence="7">Sigma-70 family RNA polymerase sigma factor</fullName>
    </submittedName>
</protein>
<dbReference type="GO" id="GO:0003677">
    <property type="term" value="F:DNA binding"/>
    <property type="evidence" value="ECO:0007669"/>
    <property type="project" value="InterPro"/>
</dbReference>
<dbReference type="GO" id="GO:0006352">
    <property type="term" value="P:DNA-templated transcription initiation"/>
    <property type="evidence" value="ECO:0007669"/>
    <property type="project" value="InterPro"/>
</dbReference>
<feature type="domain" description="RNA polymerase sigma-70 region 2" evidence="5">
    <location>
        <begin position="22"/>
        <end position="85"/>
    </location>
</feature>
<feature type="domain" description="RNA polymerase sigma factor 70 region 4 type 2" evidence="6">
    <location>
        <begin position="107"/>
        <end position="158"/>
    </location>
</feature>
<dbReference type="InterPro" id="IPR013324">
    <property type="entry name" value="RNA_pol_sigma_r3/r4-like"/>
</dbReference>
<name>A0A926HTX4_9FIRM</name>
<evidence type="ECO:0000256" key="4">
    <source>
        <dbReference type="ARBA" id="ARBA00023163"/>
    </source>
</evidence>
<comment type="similarity">
    <text evidence="1">Belongs to the sigma-70 factor family. ECF subfamily.</text>
</comment>
<dbReference type="InterPro" id="IPR013249">
    <property type="entry name" value="RNA_pol_sigma70_r4_t2"/>
</dbReference>